<reference evidence="1" key="1">
    <citation type="journal article" date="2020" name="Nature">
        <title>Giant virus diversity and host interactions through global metagenomics.</title>
        <authorList>
            <person name="Schulz F."/>
            <person name="Roux S."/>
            <person name="Paez-Espino D."/>
            <person name="Jungbluth S."/>
            <person name="Walsh D.A."/>
            <person name="Denef V.J."/>
            <person name="McMahon K.D."/>
            <person name="Konstantinidis K.T."/>
            <person name="Eloe-Fadrosh E.A."/>
            <person name="Kyrpides N.C."/>
            <person name="Woyke T."/>
        </authorList>
    </citation>
    <scope>NUCLEOTIDE SEQUENCE</scope>
    <source>
        <strain evidence="1">GVMAG-M-3300018428-16</strain>
    </source>
</reference>
<organism evidence="1">
    <name type="scientific">viral metagenome</name>
    <dbReference type="NCBI Taxonomy" id="1070528"/>
    <lineage>
        <taxon>unclassified sequences</taxon>
        <taxon>metagenomes</taxon>
        <taxon>organismal metagenomes</taxon>
    </lineage>
</organism>
<dbReference type="EMBL" id="MN739236">
    <property type="protein sequence ID" value="QHS94961.1"/>
    <property type="molecule type" value="Genomic_DNA"/>
</dbReference>
<protein>
    <submittedName>
        <fullName evidence="1">Uncharacterized protein</fullName>
    </submittedName>
</protein>
<dbReference type="AlphaFoldDB" id="A0A6C0BT50"/>
<sequence>MSSVLYYSKFCQNCSTLLQSLAKSDVKNDMHFICIDKRKKDEKGQTFIILDNGQQVILPPSVTKVPALLLLNKNHHVLFGSQINDYLRPDIRTNTKQAVNVVTEPQAFSLGGSSMSGVMSDMYSYLDQSSDDLNLEKGNGGTRQMHNYVVHDSRDNIETPPDTWSPNKLDSSMTMEQIMEAREKDLPNKHGNQSI</sequence>
<evidence type="ECO:0000313" key="1">
    <source>
        <dbReference type="EMBL" id="QHS94961.1"/>
    </source>
</evidence>
<accession>A0A6C0BT50</accession>
<proteinExistence type="predicted"/>
<name>A0A6C0BT50_9ZZZZ</name>